<reference evidence="2 3" key="1">
    <citation type="journal article" date="2018" name="Mol. Biol. Evol.">
        <title>Broad Genomic Sampling Reveals a Smut Pathogenic Ancestry of the Fungal Clade Ustilaginomycotina.</title>
        <authorList>
            <person name="Kijpornyongpan T."/>
            <person name="Mondo S.J."/>
            <person name="Barry K."/>
            <person name="Sandor L."/>
            <person name="Lee J."/>
            <person name="Lipzen A."/>
            <person name="Pangilinan J."/>
            <person name="LaButti K."/>
            <person name="Hainaut M."/>
            <person name="Henrissat B."/>
            <person name="Grigoriev I.V."/>
            <person name="Spatafora J.W."/>
            <person name="Aime M.C."/>
        </authorList>
    </citation>
    <scope>NUCLEOTIDE SEQUENCE [LARGE SCALE GENOMIC DNA]</scope>
    <source>
        <strain evidence="2 3">MCA 4718</strain>
    </source>
</reference>
<dbReference type="RefSeq" id="XP_025348010.1">
    <property type="nucleotide sequence ID" value="XM_025494317.1"/>
</dbReference>
<feature type="compositionally biased region" description="Low complexity" evidence="1">
    <location>
        <begin position="475"/>
        <end position="517"/>
    </location>
</feature>
<evidence type="ECO:0000313" key="3">
    <source>
        <dbReference type="Proteomes" id="UP000245942"/>
    </source>
</evidence>
<evidence type="ECO:0000256" key="1">
    <source>
        <dbReference type="SAM" id="MobiDB-lite"/>
    </source>
</evidence>
<name>A0A316U6K8_9BASI</name>
<dbReference type="Proteomes" id="UP000245942">
    <property type="component" value="Unassembled WGS sequence"/>
</dbReference>
<dbReference type="AlphaFoldDB" id="A0A316U6K8"/>
<keyword evidence="3" id="KW-1185">Reference proteome</keyword>
<evidence type="ECO:0000313" key="2">
    <source>
        <dbReference type="EMBL" id="PWN20850.1"/>
    </source>
</evidence>
<dbReference type="EMBL" id="KZ819327">
    <property type="protein sequence ID" value="PWN20850.1"/>
    <property type="molecule type" value="Genomic_DNA"/>
</dbReference>
<proteinExistence type="predicted"/>
<sequence length="555" mass="60673">MAYPRKSLADCSFELCRIQPPVRELMHNAPPAMYLGIRGNVTNEEVEQALLRSGEARAQLVAQELMPTVSADANEDPNEITPARLLAMGSCFYWADPQGNQIFPTNHPLLLAEQFGPRRAATNRSTAPIRNRMQAARSLSQGSAKNVTFRLGHPSGLPAQTVALKVERRANAQSVSVCCTYAPRFPTTTTVLGQVPTTLPRLPSWAEIERGYNLTLNVRVVNGVDHNVEERGALARFQVAWLAGPVHVVRSLGLADDVTLTRIETDYRILLNAVNVPDLFGRRGHRIVMTPDNPGWKLSLDPIEALKRQGYPNVSHATVDEIAASSAHEDQLGFVMTQAQLQLVIAGRGEWQPIDPIVVRTARDTGRRSLPLTHGPGLSHLTLTYSHWASLGPPGCQVSFSFRREPGWVAFGQITREDADSDRGAAIYLRGHNGQVKTDWVRYFNRRTVEAWLVFHRLVEAAFRKLDEKAAFTTARSDSSASGPAPSLGSPGSHGPLGSPGSSTSSSVSPVRRSPSARPEEGTGKRAFVSKNHEAYLQSILDGSFSATLKAHTKD</sequence>
<dbReference type="GeneID" id="37016051"/>
<gene>
    <name evidence="2" type="ORF">BCV69DRAFT_299320</name>
</gene>
<organism evidence="2 3">
    <name type="scientific">Pseudomicrostroma glucosiphilum</name>
    <dbReference type="NCBI Taxonomy" id="1684307"/>
    <lineage>
        <taxon>Eukaryota</taxon>
        <taxon>Fungi</taxon>
        <taxon>Dikarya</taxon>
        <taxon>Basidiomycota</taxon>
        <taxon>Ustilaginomycotina</taxon>
        <taxon>Exobasidiomycetes</taxon>
        <taxon>Microstromatales</taxon>
        <taxon>Microstromatales incertae sedis</taxon>
        <taxon>Pseudomicrostroma</taxon>
    </lineage>
</organism>
<feature type="region of interest" description="Disordered" evidence="1">
    <location>
        <begin position="475"/>
        <end position="530"/>
    </location>
</feature>
<accession>A0A316U6K8</accession>
<protein>
    <submittedName>
        <fullName evidence="2">Uncharacterized protein</fullName>
    </submittedName>
</protein>